<dbReference type="STRING" id="569365.A0A0D1ZG21"/>
<dbReference type="InterPro" id="IPR036291">
    <property type="entry name" value="NAD(P)-bd_dom_sf"/>
</dbReference>
<proteinExistence type="inferred from homology"/>
<dbReference type="PRINTS" id="PR00081">
    <property type="entry name" value="GDHRDH"/>
</dbReference>
<dbReference type="OrthoDB" id="191139at2759"/>
<gene>
    <name evidence="5" type="ORF">PV07_06606</name>
</gene>
<evidence type="ECO:0000313" key="5">
    <source>
        <dbReference type="EMBL" id="KIW26801.1"/>
    </source>
</evidence>
<evidence type="ECO:0008006" key="7">
    <source>
        <dbReference type="Google" id="ProtNLM"/>
    </source>
</evidence>
<dbReference type="PANTHER" id="PTHR24320:SF282">
    <property type="entry name" value="WW DOMAIN-CONTAINING OXIDOREDUCTASE"/>
    <property type="match status" value="1"/>
</dbReference>
<evidence type="ECO:0000256" key="1">
    <source>
        <dbReference type="ARBA" id="ARBA00006484"/>
    </source>
</evidence>
<protein>
    <recommendedName>
        <fullName evidence="7">Oxidoreductase</fullName>
    </recommendedName>
</protein>
<name>A0A0D1ZG21_9EURO</name>
<organism evidence="5 6">
    <name type="scientific">Cladophialophora immunda</name>
    <dbReference type="NCBI Taxonomy" id="569365"/>
    <lineage>
        <taxon>Eukaryota</taxon>
        <taxon>Fungi</taxon>
        <taxon>Dikarya</taxon>
        <taxon>Ascomycota</taxon>
        <taxon>Pezizomycotina</taxon>
        <taxon>Eurotiomycetes</taxon>
        <taxon>Chaetothyriomycetidae</taxon>
        <taxon>Chaetothyriales</taxon>
        <taxon>Herpotrichiellaceae</taxon>
        <taxon>Cladophialophora</taxon>
    </lineage>
</organism>
<reference evidence="5 6" key="1">
    <citation type="submission" date="2015-01" db="EMBL/GenBank/DDBJ databases">
        <title>The Genome Sequence of Cladophialophora immunda CBS83496.</title>
        <authorList>
            <consortium name="The Broad Institute Genomics Platform"/>
            <person name="Cuomo C."/>
            <person name="de Hoog S."/>
            <person name="Gorbushina A."/>
            <person name="Stielow B."/>
            <person name="Teixiera M."/>
            <person name="Abouelleil A."/>
            <person name="Chapman S.B."/>
            <person name="Priest M."/>
            <person name="Young S.K."/>
            <person name="Wortman J."/>
            <person name="Nusbaum C."/>
            <person name="Birren B."/>
        </authorList>
    </citation>
    <scope>NUCLEOTIDE SEQUENCE [LARGE SCALE GENOMIC DNA]</scope>
    <source>
        <strain evidence="5 6">CBS 83496</strain>
    </source>
</reference>
<dbReference type="VEuPathDB" id="FungiDB:PV07_06606"/>
<dbReference type="EMBL" id="KN847043">
    <property type="protein sequence ID" value="KIW26801.1"/>
    <property type="molecule type" value="Genomic_DNA"/>
</dbReference>
<dbReference type="GO" id="GO:0016491">
    <property type="term" value="F:oxidoreductase activity"/>
    <property type="evidence" value="ECO:0007669"/>
    <property type="project" value="UniProtKB-KW"/>
</dbReference>
<comment type="similarity">
    <text evidence="1">Belongs to the short-chain dehydrogenases/reductases (SDR) family.</text>
</comment>
<dbReference type="AlphaFoldDB" id="A0A0D1ZG21"/>
<sequence>MSSSETPAFAHRDWLRSGALRPQHAPSSFIRYRGHHAIRNGPRLDLKFLHPICQHHRDRRRNIVARMSSPASGACDNIETEDVQKHEQANATAQNHPHSSPAIPTEGNLYLVHFRELFNLATGLLLPYALHPLLAIEVFHPGFASMWPFSTSSSFVPATSIQSLAGKVILVTGGNNGIGKETVLQLAKHNPQKIYLASRTESKGRDAVASIKAQTSQDVNVEYLPLDLTSLPSIKQAADQVISHSDRLDILVLNAGIMAVPAGKTATGQDVQMGTNHVGHFLLTKLLLPTMEKTAKERNSDVRVISVSSEAWNMAPNLDTILSTEKLTATGPWTRYGASKAANIIFAAELARRYPTLTSVSLHPGIIKTDLYIPNTQTNPIMKYGSMIFGPLMFQTIEAGALNQLWAAAGAKKEELVSGGYYTPVGKHRPNKWTKDAEAGQKLWEWTEKELKTAGY</sequence>
<evidence type="ECO:0000256" key="3">
    <source>
        <dbReference type="ARBA" id="ARBA00023002"/>
    </source>
</evidence>
<dbReference type="Proteomes" id="UP000054466">
    <property type="component" value="Unassembled WGS sequence"/>
</dbReference>
<dbReference type="InterPro" id="IPR002347">
    <property type="entry name" value="SDR_fam"/>
</dbReference>
<dbReference type="Gene3D" id="3.40.50.720">
    <property type="entry name" value="NAD(P)-binding Rossmann-like Domain"/>
    <property type="match status" value="1"/>
</dbReference>
<dbReference type="PANTHER" id="PTHR24320">
    <property type="entry name" value="RETINOL DEHYDROGENASE"/>
    <property type="match status" value="1"/>
</dbReference>
<feature type="compositionally biased region" description="Polar residues" evidence="4">
    <location>
        <begin position="89"/>
        <end position="98"/>
    </location>
</feature>
<keyword evidence="3" id="KW-0560">Oxidoreductase</keyword>
<evidence type="ECO:0000256" key="2">
    <source>
        <dbReference type="ARBA" id="ARBA00022857"/>
    </source>
</evidence>
<dbReference type="RefSeq" id="XP_016247017.1">
    <property type="nucleotide sequence ID" value="XM_016393598.1"/>
</dbReference>
<dbReference type="Pfam" id="PF00106">
    <property type="entry name" value="adh_short"/>
    <property type="match status" value="1"/>
</dbReference>
<dbReference type="SUPFAM" id="SSF51735">
    <property type="entry name" value="NAD(P)-binding Rossmann-fold domains"/>
    <property type="match status" value="1"/>
</dbReference>
<evidence type="ECO:0000256" key="4">
    <source>
        <dbReference type="SAM" id="MobiDB-lite"/>
    </source>
</evidence>
<accession>A0A0D1ZG21</accession>
<keyword evidence="2" id="KW-0521">NADP</keyword>
<dbReference type="GeneID" id="27345800"/>
<dbReference type="HOGENOM" id="CLU_010194_44_6_1"/>
<feature type="region of interest" description="Disordered" evidence="4">
    <location>
        <begin position="83"/>
        <end position="102"/>
    </location>
</feature>
<keyword evidence="6" id="KW-1185">Reference proteome</keyword>
<evidence type="ECO:0000313" key="6">
    <source>
        <dbReference type="Proteomes" id="UP000054466"/>
    </source>
</evidence>